<dbReference type="Proteomes" id="UP000694544">
    <property type="component" value="Unplaced"/>
</dbReference>
<protein>
    <submittedName>
        <fullName evidence="1">Uncharacterized protein</fullName>
    </submittedName>
</protein>
<reference evidence="1" key="2">
    <citation type="submission" date="2025-09" db="UniProtKB">
        <authorList>
            <consortium name="Ensembl"/>
        </authorList>
    </citation>
    <scope>IDENTIFICATION</scope>
</reference>
<organism evidence="1 2">
    <name type="scientific">Moschus moschiferus</name>
    <name type="common">Siberian musk deer</name>
    <name type="synonym">Moschus sibiricus</name>
    <dbReference type="NCBI Taxonomy" id="68415"/>
    <lineage>
        <taxon>Eukaryota</taxon>
        <taxon>Metazoa</taxon>
        <taxon>Chordata</taxon>
        <taxon>Craniata</taxon>
        <taxon>Vertebrata</taxon>
        <taxon>Euteleostomi</taxon>
        <taxon>Mammalia</taxon>
        <taxon>Eutheria</taxon>
        <taxon>Laurasiatheria</taxon>
        <taxon>Artiodactyla</taxon>
        <taxon>Ruminantia</taxon>
        <taxon>Pecora</taxon>
        <taxon>Moschidae</taxon>
        <taxon>Moschus</taxon>
    </lineage>
</organism>
<dbReference type="GeneTree" id="ENSGT00950000185699"/>
<evidence type="ECO:0000313" key="1">
    <source>
        <dbReference type="Ensembl" id="ENSMMSP00000006057.1"/>
    </source>
</evidence>
<accession>A0A8C6CYS9</accession>
<reference evidence="1" key="1">
    <citation type="submission" date="2025-08" db="UniProtKB">
        <authorList>
            <consortium name="Ensembl"/>
        </authorList>
    </citation>
    <scope>IDENTIFICATION</scope>
</reference>
<sequence length="56" mass="6511">MYFLGEETLEPKEENIVAAGHTCWCSRRNCLNSWHCYPCHDHWHSCVCGPEDSQSI</sequence>
<dbReference type="Ensembl" id="ENSMMST00000006606.1">
    <property type="protein sequence ID" value="ENSMMSP00000006057.1"/>
    <property type="gene ID" value="ENSMMSG00000004550.1"/>
</dbReference>
<proteinExistence type="predicted"/>
<keyword evidence="2" id="KW-1185">Reference proteome</keyword>
<evidence type="ECO:0000313" key="2">
    <source>
        <dbReference type="Proteomes" id="UP000694544"/>
    </source>
</evidence>
<dbReference type="AlphaFoldDB" id="A0A8C6CYS9"/>
<name>A0A8C6CYS9_MOSMO</name>